<feature type="domain" description="AMP-binding enzyme C-terminal" evidence="3">
    <location>
        <begin position="424"/>
        <end position="507"/>
    </location>
</feature>
<dbReference type="Pfam" id="PF00501">
    <property type="entry name" value="AMP-binding"/>
    <property type="match status" value="1"/>
</dbReference>
<dbReference type="PANTHER" id="PTHR43201:SF8">
    <property type="entry name" value="ACYL-COA SYNTHETASE FAMILY MEMBER 3"/>
    <property type="match status" value="1"/>
</dbReference>
<proteinExistence type="inferred from homology"/>
<evidence type="ECO:0000256" key="1">
    <source>
        <dbReference type="ARBA" id="ARBA00006432"/>
    </source>
</evidence>
<dbReference type="Gene3D" id="3.40.50.12780">
    <property type="entry name" value="N-terminal domain of ligase-like"/>
    <property type="match status" value="1"/>
</dbReference>
<evidence type="ECO:0000259" key="3">
    <source>
        <dbReference type="Pfam" id="PF13193"/>
    </source>
</evidence>
<organism evidence="4 5">
    <name type="scientific">Aspergillus avenaceus</name>
    <dbReference type="NCBI Taxonomy" id="36643"/>
    <lineage>
        <taxon>Eukaryota</taxon>
        <taxon>Fungi</taxon>
        <taxon>Dikarya</taxon>
        <taxon>Ascomycota</taxon>
        <taxon>Pezizomycotina</taxon>
        <taxon>Eurotiomycetes</taxon>
        <taxon>Eurotiomycetidae</taxon>
        <taxon>Eurotiales</taxon>
        <taxon>Aspergillaceae</taxon>
        <taxon>Aspergillus</taxon>
        <taxon>Aspergillus subgen. Circumdati</taxon>
    </lineage>
</organism>
<dbReference type="InterPro" id="IPR000873">
    <property type="entry name" value="AMP-dep_synth/lig_dom"/>
</dbReference>
<dbReference type="GO" id="GO:0006631">
    <property type="term" value="P:fatty acid metabolic process"/>
    <property type="evidence" value="ECO:0007669"/>
    <property type="project" value="TreeGrafter"/>
</dbReference>
<dbReference type="GO" id="GO:0031956">
    <property type="term" value="F:medium-chain fatty acid-CoA ligase activity"/>
    <property type="evidence" value="ECO:0007669"/>
    <property type="project" value="TreeGrafter"/>
</dbReference>
<keyword evidence="5" id="KW-1185">Reference proteome</keyword>
<protein>
    <recommendedName>
        <fullName evidence="6">Acetyl-CoA synthetase-like protein</fullName>
    </recommendedName>
</protein>
<gene>
    <name evidence="4" type="ORF">BDV25DRAFT_128695</name>
</gene>
<feature type="domain" description="AMP-dependent synthetase/ligase" evidence="2">
    <location>
        <begin position="72"/>
        <end position="371"/>
    </location>
</feature>
<accession>A0A5N6TYR8</accession>
<dbReference type="InterPro" id="IPR020845">
    <property type="entry name" value="AMP-binding_CS"/>
</dbReference>
<dbReference type="PANTHER" id="PTHR43201">
    <property type="entry name" value="ACYL-COA SYNTHETASE"/>
    <property type="match status" value="1"/>
</dbReference>
<dbReference type="PROSITE" id="PS00455">
    <property type="entry name" value="AMP_BINDING"/>
    <property type="match status" value="1"/>
</dbReference>
<dbReference type="Pfam" id="PF13193">
    <property type="entry name" value="AMP-binding_C"/>
    <property type="match status" value="1"/>
</dbReference>
<name>A0A5N6TYR8_ASPAV</name>
<dbReference type="InterPro" id="IPR045851">
    <property type="entry name" value="AMP-bd_C_sf"/>
</dbReference>
<dbReference type="Gene3D" id="3.30.300.30">
    <property type="match status" value="1"/>
</dbReference>
<dbReference type="OrthoDB" id="6614653at2759"/>
<dbReference type="CDD" id="cd04433">
    <property type="entry name" value="AFD_class_I"/>
    <property type="match status" value="1"/>
</dbReference>
<reference evidence="4 5" key="1">
    <citation type="submission" date="2019-04" db="EMBL/GenBank/DDBJ databases">
        <title>Friends and foes A comparative genomics study of 23 Aspergillus species from section Flavi.</title>
        <authorList>
            <consortium name="DOE Joint Genome Institute"/>
            <person name="Kjaerbolling I."/>
            <person name="Vesth T."/>
            <person name="Frisvad J.C."/>
            <person name="Nybo J.L."/>
            <person name="Theobald S."/>
            <person name="Kildgaard S."/>
            <person name="Isbrandt T."/>
            <person name="Kuo A."/>
            <person name="Sato A."/>
            <person name="Lyhne E.K."/>
            <person name="Kogle M.E."/>
            <person name="Wiebenga A."/>
            <person name="Kun R.S."/>
            <person name="Lubbers R.J."/>
            <person name="Makela M.R."/>
            <person name="Barry K."/>
            <person name="Chovatia M."/>
            <person name="Clum A."/>
            <person name="Daum C."/>
            <person name="Haridas S."/>
            <person name="He G."/>
            <person name="LaButti K."/>
            <person name="Lipzen A."/>
            <person name="Mondo S."/>
            <person name="Riley R."/>
            <person name="Salamov A."/>
            <person name="Simmons B.A."/>
            <person name="Magnuson J.K."/>
            <person name="Henrissat B."/>
            <person name="Mortensen U.H."/>
            <person name="Larsen T.O."/>
            <person name="Devries R.P."/>
            <person name="Grigoriev I.V."/>
            <person name="Machida M."/>
            <person name="Baker S.E."/>
            <person name="Andersen M.R."/>
        </authorList>
    </citation>
    <scope>NUCLEOTIDE SEQUENCE [LARGE SCALE GENOMIC DNA]</scope>
    <source>
        <strain evidence="4 5">IBT 18842</strain>
    </source>
</reference>
<evidence type="ECO:0000313" key="5">
    <source>
        <dbReference type="Proteomes" id="UP000325780"/>
    </source>
</evidence>
<dbReference type="AlphaFoldDB" id="A0A5N6TYR8"/>
<dbReference type="InterPro" id="IPR042099">
    <property type="entry name" value="ANL_N_sf"/>
</dbReference>
<dbReference type="EMBL" id="ML742069">
    <property type="protein sequence ID" value="KAE8151526.1"/>
    <property type="molecule type" value="Genomic_DNA"/>
</dbReference>
<dbReference type="InterPro" id="IPR025110">
    <property type="entry name" value="AMP-bd_C"/>
</dbReference>
<comment type="similarity">
    <text evidence="1">Belongs to the ATP-dependent AMP-binding enzyme family.</text>
</comment>
<evidence type="ECO:0008006" key="6">
    <source>
        <dbReference type="Google" id="ProtNLM"/>
    </source>
</evidence>
<dbReference type="SUPFAM" id="SSF56801">
    <property type="entry name" value="Acetyl-CoA synthetase-like"/>
    <property type="match status" value="1"/>
</dbReference>
<evidence type="ECO:0000259" key="2">
    <source>
        <dbReference type="Pfam" id="PF00501"/>
    </source>
</evidence>
<sequence>MSLSVPQEPFLATLFQLWERHPNKTLIRQYLDGPQEATVAQFLHDVLTAREKIWTTLSSDARGHLRDEGTNVFVALLVGPEYPFFVLVFALYSLGVVTVPLSPAIRPDEALYFLKLCHTSLVITSSNTQRKGDNISNTSGILNLTIDMPPQVEQGSHFHMQLEHTARINPQKGFVLLYTSGTTGPPKGILLSRAAAESGITGMIQKMGFNTSDTYAHYSPVHWIAGFRHGLSTILGGACLELCASVFSSDWMLDRWERMAQGDAGITCWHPVPSVLQSVGDSLEAVRKTGPIGSARIPPAIRAFWRDLREGKPLTIAYGLTEMMGFVSISDWQSDDDVPPDCCGSVCPNTELIIHDGELCIKSPLLLERYLSEDPEVMKKAFTAEGYYKTGDLGKLEGDQVFVFGRASHDVIRFDGWKLMAPDVESELAEHPLISQAVVVGVNDCSVGQRVAALAIVDDTSLGDRRVQLPALRRWLAIERRMNAYKLPTLLRLIGKQHELPSTPSGKVLKPKIRDLFFSSEALGRGLIQLYDLDAREGEIGNRPFDWAGIQAKAVVEA</sequence>
<evidence type="ECO:0000313" key="4">
    <source>
        <dbReference type="EMBL" id="KAE8151526.1"/>
    </source>
</evidence>
<dbReference type="Proteomes" id="UP000325780">
    <property type="component" value="Unassembled WGS sequence"/>
</dbReference>